<feature type="transmembrane region" description="Helical" evidence="7">
    <location>
        <begin position="21"/>
        <end position="42"/>
    </location>
</feature>
<dbReference type="SUPFAM" id="SSF52540">
    <property type="entry name" value="P-loop containing nucleoside triphosphate hydrolases"/>
    <property type="match status" value="1"/>
</dbReference>
<reference evidence="8 9" key="1">
    <citation type="journal article" date="2017" name="BMC Genomics">
        <title>Comparative and functional genomics of the Lactococcus lactis taxon; insights into evolution and niche adaptation.</title>
        <authorList>
            <person name="Kelleher P."/>
            <person name="Bottacini F."/>
            <person name="Mahony J."/>
            <person name="Kilcawley K.N."/>
            <person name="van Sinderen D."/>
        </authorList>
    </citation>
    <scope>NUCLEOTIDE SEQUENCE [LARGE SCALE GENOMIC DNA]</scope>
    <source>
        <strain evidence="8 9">UC06</strain>
    </source>
</reference>
<evidence type="ECO:0000313" key="9">
    <source>
        <dbReference type="Proteomes" id="UP000192095"/>
    </source>
</evidence>
<dbReference type="Gene3D" id="3.40.50.300">
    <property type="entry name" value="P-loop containing nucleotide triphosphate hydrolases"/>
    <property type="match status" value="1"/>
</dbReference>
<keyword evidence="5 7" id="KW-1133">Transmembrane helix</keyword>
<keyword evidence="4 7" id="KW-0812">Transmembrane</keyword>
<keyword evidence="3" id="KW-1003">Cell membrane</keyword>
<accession>A0A1V0P4Z7</accession>
<gene>
    <name evidence="8" type="ORF">LLUC06_2042</name>
</gene>
<dbReference type="NCBIfam" id="NF045973">
    <property type="entry name" value="conju_CD1115"/>
    <property type="match status" value="1"/>
</dbReference>
<dbReference type="CDD" id="cd01127">
    <property type="entry name" value="TrwB_TraG_TraD_VirD4"/>
    <property type="match status" value="2"/>
</dbReference>
<dbReference type="PANTHER" id="PTHR37937">
    <property type="entry name" value="CONJUGATIVE TRANSFER: DNA TRANSPORT"/>
    <property type="match status" value="1"/>
</dbReference>
<feature type="transmembrane region" description="Helical" evidence="7">
    <location>
        <begin position="62"/>
        <end position="83"/>
    </location>
</feature>
<feature type="transmembrane region" description="Helical" evidence="7">
    <location>
        <begin position="121"/>
        <end position="142"/>
    </location>
</feature>
<sequence length="926" mass="104858">MREMIKPKELKNNQRFTKIRAIFYLGVTTPLFIGFWSLYSRLTSDERFKKEIKPLFQIRSRLILPLLSFGSVIVAGMVTNWLVSFIRYTIGFLTAGGSGSFPTFDWQVVNLANSLDFSLLFRAPILTIPIWVVFGLVFYQLVKKYYAVHRDYNGNEQGDDRLITERELKKTYTKIPNRGKRFAGYGGVPVAHELKPGFDLSKFALKSKMICHFPRVDFENKTKENADEFVNDNDKWHIKKLAKIGKRISQCEQVLRLVKNPSGSYYIDQTTVNTLLTGMTRSGKGETFVNVMVDILSRAQLQASMVIGDPKGELFQMASGTLRKRGYNVQVLNYQNVDFSMSNNPLQLAKAYAQKGYYEKVQTEVDVVAESLYRQAKAEAGGNAKFWEDSSMFLFSALFMAMIWRAKMTKEWETVTVPNMMSLLNQLGSEFVWVDSEGTIYDSQLEDGSLEKKSKITVYFDDLRRTNKLKASPFLTMADNSFRQSNFAGEETKGSIFSSMLQGLKLFANDSIARMTSENNLDITTLGFPRQLSVKLRKSTNLEEDNPYANQIASLSILDKKGKPIINNKKVIVDVAGYLNFAIEPTLPNDFVIQIKLEKFDEKVTINVKKQFKKIKSIEIDRRSLEVLTSTKSGAVKKTKAQTTDGITIDEKDVEIKYSEQPTAVFLVMPPNKKAFGAMVSLFVDQVFNANYDMGLDNDRRLYTRIHFLLDEFGNLPMIPALDTKLSIGAGFGLLFDLVVQNLEQIGTVYGEKVAETILSNCSINEYIKSVSTQTMKKFEELSGEKTVMARKKSVSGEKGDHVSVSYDPVKQPVVTKNQLQKLQSGEAFISIGVKAETKAGQKTSNYPILVTGKFEFPSRYMFLFEEFDQKKTLADIPIKTKHRNLKLSSIAIDWSEQLEQLKTYEQQLAAGNNPNPQVLARKAVA</sequence>
<name>A0A1V0P4Z7_LACLL</name>
<evidence type="ECO:0000256" key="7">
    <source>
        <dbReference type="SAM" id="Phobius"/>
    </source>
</evidence>
<evidence type="ECO:0000256" key="2">
    <source>
        <dbReference type="ARBA" id="ARBA00008806"/>
    </source>
</evidence>
<proteinExistence type="inferred from homology"/>
<protein>
    <submittedName>
        <fullName evidence="8">Type IV secretory system conjugative DNA transfer family protein</fullName>
    </submittedName>
</protein>
<dbReference type="Pfam" id="PF02534">
    <property type="entry name" value="T4SS-DNA_transf"/>
    <property type="match status" value="2"/>
</dbReference>
<comment type="subcellular location">
    <subcellularLocation>
        <location evidence="1">Cell membrane</location>
        <topology evidence="1">Multi-pass membrane protein</topology>
    </subcellularLocation>
</comment>
<dbReference type="AlphaFoldDB" id="A0A1V0P4Z7"/>
<evidence type="ECO:0000256" key="3">
    <source>
        <dbReference type="ARBA" id="ARBA00022475"/>
    </source>
</evidence>
<keyword evidence="6 7" id="KW-0472">Membrane</keyword>
<organism evidence="8 9">
    <name type="scientific">Lactococcus lactis subsp. lactis</name>
    <name type="common">Streptococcus lactis</name>
    <dbReference type="NCBI Taxonomy" id="1360"/>
    <lineage>
        <taxon>Bacteria</taxon>
        <taxon>Bacillati</taxon>
        <taxon>Bacillota</taxon>
        <taxon>Bacilli</taxon>
        <taxon>Lactobacillales</taxon>
        <taxon>Streptococcaceae</taxon>
        <taxon>Lactococcus</taxon>
    </lineage>
</organism>
<dbReference type="PANTHER" id="PTHR37937:SF1">
    <property type="entry name" value="CONJUGATIVE TRANSFER: DNA TRANSPORT"/>
    <property type="match status" value="1"/>
</dbReference>
<dbReference type="InterPro" id="IPR003688">
    <property type="entry name" value="TraG/VirD4"/>
</dbReference>
<evidence type="ECO:0000256" key="1">
    <source>
        <dbReference type="ARBA" id="ARBA00004651"/>
    </source>
</evidence>
<dbReference type="InterPro" id="IPR027417">
    <property type="entry name" value="P-loop_NTPase"/>
</dbReference>
<dbReference type="InterPro" id="IPR051539">
    <property type="entry name" value="T4SS-coupling_protein"/>
</dbReference>
<comment type="similarity">
    <text evidence="2">Belongs to the VirD4/TraG family.</text>
</comment>
<dbReference type="GO" id="GO:0005886">
    <property type="term" value="C:plasma membrane"/>
    <property type="evidence" value="ECO:0007669"/>
    <property type="project" value="UniProtKB-SubCell"/>
</dbReference>
<evidence type="ECO:0000313" key="8">
    <source>
        <dbReference type="EMBL" id="ARE21584.1"/>
    </source>
</evidence>
<dbReference type="RefSeq" id="WP_080651987.1">
    <property type="nucleotide sequence ID" value="NZ_CP015902.2"/>
</dbReference>
<dbReference type="Proteomes" id="UP000192095">
    <property type="component" value="Chromosome"/>
</dbReference>
<evidence type="ECO:0000256" key="4">
    <source>
        <dbReference type="ARBA" id="ARBA00022692"/>
    </source>
</evidence>
<evidence type="ECO:0000256" key="5">
    <source>
        <dbReference type="ARBA" id="ARBA00022989"/>
    </source>
</evidence>
<evidence type="ECO:0000256" key="6">
    <source>
        <dbReference type="ARBA" id="ARBA00023136"/>
    </source>
</evidence>
<dbReference type="EMBL" id="CP015902">
    <property type="protein sequence ID" value="ARE21584.1"/>
    <property type="molecule type" value="Genomic_DNA"/>
</dbReference>